<accession>L9VZN6</accession>
<proteinExistence type="predicted"/>
<reference evidence="1 2" key="1">
    <citation type="journal article" date="2014" name="PLoS Genet.">
        <title>Phylogenetically driven sequencing of extremely halophilic archaea reveals strategies for static and dynamic osmo-response.</title>
        <authorList>
            <person name="Becker E.A."/>
            <person name="Seitzer P.M."/>
            <person name="Tritt A."/>
            <person name="Larsen D."/>
            <person name="Krusor M."/>
            <person name="Yao A.I."/>
            <person name="Wu D."/>
            <person name="Madern D."/>
            <person name="Eisen J.A."/>
            <person name="Darling A.E."/>
            <person name="Facciotti M.T."/>
        </authorList>
    </citation>
    <scope>NUCLEOTIDE SEQUENCE [LARGE SCALE GENOMIC DNA]</scope>
    <source>
        <strain evidence="1 2">JCM 14089</strain>
    </source>
</reference>
<organism evidence="1 2">
    <name type="scientific">Natronorubrum sulfidifaciens JCM 14089</name>
    <dbReference type="NCBI Taxonomy" id="1230460"/>
    <lineage>
        <taxon>Archaea</taxon>
        <taxon>Methanobacteriati</taxon>
        <taxon>Methanobacteriota</taxon>
        <taxon>Stenosarchaea group</taxon>
        <taxon>Halobacteria</taxon>
        <taxon>Halobacteriales</taxon>
        <taxon>Natrialbaceae</taxon>
        <taxon>Natronorubrum</taxon>
    </lineage>
</organism>
<sequence>MHVVVSINWLRSRTREHGNNERGKEFTSNLSAKSTRDSPLTSFPVLFKLIADCSCVGWLDQQRFRLLVFERIWCVEIVRIIKSRIGIGINQLWLHTIDPLWKIITDTDQRVIAFEPGAARGRIRPC</sequence>
<dbReference type="Proteomes" id="UP000011661">
    <property type="component" value="Unassembled WGS sequence"/>
</dbReference>
<dbReference type="EMBL" id="AOHX01000045">
    <property type="protein sequence ID" value="ELY42537.1"/>
    <property type="molecule type" value="Genomic_DNA"/>
</dbReference>
<dbReference type="AlphaFoldDB" id="L9VZN6"/>
<name>L9VZN6_9EURY</name>
<evidence type="ECO:0000313" key="2">
    <source>
        <dbReference type="Proteomes" id="UP000011661"/>
    </source>
</evidence>
<comment type="caution">
    <text evidence="1">The sequence shown here is derived from an EMBL/GenBank/DDBJ whole genome shotgun (WGS) entry which is preliminary data.</text>
</comment>
<protein>
    <submittedName>
        <fullName evidence="1">Uncharacterized protein</fullName>
    </submittedName>
</protein>
<keyword evidence="2" id="KW-1185">Reference proteome</keyword>
<evidence type="ECO:0000313" key="1">
    <source>
        <dbReference type="EMBL" id="ELY42537.1"/>
    </source>
</evidence>
<gene>
    <name evidence="1" type="ORF">C495_14527</name>
</gene>